<proteinExistence type="predicted"/>
<evidence type="ECO:0000313" key="2">
    <source>
        <dbReference type="Proteomes" id="UP000180194"/>
    </source>
</evidence>
<dbReference type="InterPro" id="IPR029058">
    <property type="entry name" value="AB_hydrolase_fold"/>
</dbReference>
<evidence type="ECO:0000313" key="1">
    <source>
        <dbReference type="EMBL" id="OHX46251.1"/>
    </source>
</evidence>
<dbReference type="Proteomes" id="UP000180194">
    <property type="component" value="Unassembled WGS sequence"/>
</dbReference>
<sequence length="93" mass="10712">MISSPSIWWNQECILELEPEIIDRLRDGNLKIYFSAGAQEKRFMVEDVKELAERLTLLKDSRLDIMLDIAEGENHISVVPAALSRSLRFVLKP</sequence>
<gene>
    <name evidence="1" type="ORF">BBV17_22370</name>
</gene>
<dbReference type="SUPFAM" id="SSF53474">
    <property type="entry name" value="alpha/beta-Hydrolases"/>
    <property type="match status" value="1"/>
</dbReference>
<dbReference type="RefSeq" id="WP_071157990.1">
    <property type="nucleotide sequence ID" value="NZ_CP062790.1"/>
</dbReference>
<keyword evidence="2" id="KW-1185">Reference proteome</keyword>
<protein>
    <submittedName>
        <fullName evidence="1">Uncharacterized protein</fullName>
    </submittedName>
</protein>
<accession>A0ABX3CP74</accession>
<organism evidence="1 2">
    <name type="scientific">Cytobacillus oceanisediminis</name>
    <dbReference type="NCBI Taxonomy" id="665099"/>
    <lineage>
        <taxon>Bacteria</taxon>
        <taxon>Bacillati</taxon>
        <taxon>Bacillota</taxon>
        <taxon>Bacilli</taxon>
        <taxon>Bacillales</taxon>
        <taxon>Bacillaceae</taxon>
        <taxon>Cytobacillus</taxon>
    </lineage>
</organism>
<comment type="caution">
    <text evidence="1">The sequence shown here is derived from an EMBL/GenBank/DDBJ whole genome shotgun (WGS) entry which is preliminary data.</text>
</comment>
<dbReference type="EMBL" id="MBRJ01000031">
    <property type="protein sequence ID" value="OHX46251.1"/>
    <property type="molecule type" value="Genomic_DNA"/>
</dbReference>
<name>A0ABX3CP74_9BACI</name>
<reference evidence="1 2" key="1">
    <citation type="submission" date="2016-07" db="EMBL/GenBank/DDBJ databases">
        <title>Bacillus oceanisediminis whole genome.</title>
        <authorList>
            <person name="Pal Y."/>
            <person name="Verma A."/>
            <person name="Mual P."/>
            <person name="Srinivasan K."/>
        </authorList>
    </citation>
    <scope>NUCLEOTIDE SEQUENCE [LARGE SCALE GENOMIC DNA]</scope>
    <source>
        <strain evidence="1 2">Bhandara28</strain>
    </source>
</reference>
<dbReference type="Gene3D" id="3.40.50.1820">
    <property type="entry name" value="alpha/beta hydrolase"/>
    <property type="match status" value="1"/>
</dbReference>